<evidence type="ECO:0000256" key="4">
    <source>
        <dbReference type="ARBA" id="ARBA00022532"/>
    </source>
</evidence>
<dbReference type="PROSITE" id="PS00068">
    <property type="entry name" value="MDH"/>
    <property type="match status" value="1"/>
</dbReference>
<evidence type="ECO:0000313" key="15">
    <source>
        <dbReference type="EMBL" id="GCE99927.1"/>
    </source>
</evidence>
<dbReference type="Gene3D" id="3.90.110.10">
    <property type="entry name" value="Lactate dehydrogenase/glycoside hydrolase, family 4, C-terminal"/>
    <property type="match status" value="1"/>
</dbReference>
<evidence type="ECO:0000256" key="12">
    <source>
        <dbReference type="RuleBase" id="RU003405"/>
    </source>
</evidence>
<dbReference type="SUPFAM" id="SSF51735">
    <property type="entry name" value="NAD(P)-binding Rossmann-fold domains"/>
    <property type="match status" value="1"/>
</dbReference>
<organism evidence="15 16">
    <name type="scientific">Zygosaccharomyces mellis</name>
    <dbReference type="NCBI Taxonomy" id="42258"/>
    <lineage>
        <taxon>Eukaryota</taxon>
        <taxon>Fungi</taxon>
        <taxon>Dikarya</taxon>
        <taxon>Ascomycota</taxon>
        <taxon>Saccharomycotina</taxon>
        <taxon>Saccharomycetes</taxon>
        <taxon>Saccharomycetales</taxon>
        <taxon>Saccharomycetaceae</taxon>
        <taxon>Zygosaccharomyces</taxon>
    </lineage>
</organism>
<feature type="domain" description="Lactate/malate dehydrogenase N-terminal" evidence="13">
    <location>
        <begin position="9"/>
        <end position="148"/>
    </location>
</feature>
<feature type="binding site" evidence="9">
    <location>
        <position position="172"/>
    </location>
    <ligand>
        <name>substrate</name>
    </ligand>
</feature>
<protein>
    <recommendedName>
        <fullName evidence="3 12">Malate dehydrogenase</fullName>
        <ecNumber evidence="3 12">1.1.1.37</ecNumber>
    </recommendedName>
</protein>
<dbReference type="EC" id="1.1.1.37" evidence="3 12"/>
<evidence type="ECO:0000256" key="6">
    <source>
        <dbReference type="ARBA" id="ARBA00023027"/>
    </source>
</evidence>
<keyword evidence="6 10" id="KW-0520">NAD</keyword>
<dbReference type="InterPro" id="IPR015955">
    <property type="entry name" value="Lactate_DH/Glyco_Ohase_4_C"/>
</dbReference>
<dbReference type="GO" id="GO:0006099">
    <property type="term" value="P:tricarboxylic acid cycle"/>
    <property type="evidence" value="ECO:0007669"/>
    <property type="project" value="UniProtKB-KW"/>
</dbReference>
<dbReference type="InterPro" id="IPR001252">
    <property type="entry name" value="Malate_DH_AS"/>
</dbReference>
<keyword evidence="4 12" id="KW-0816">Tricarboxylic acid cycle</keyword>
<keyword evidence="5 11" id="KW-0560">Oxidoreductase</keyword>
<feature type="binding site" evidence="10">
    <location>
        <begin position="15"/>
        <end position="21"/>
    </location>
    <ligand>
        <name>NAD(+)</name>
        <dbReference type="ChEBI" id="CHEBI:57540"/>
    </ligand>
</feature>
<dbReference type="Proteomes" id="UP000301737">
    <property type="component" value="Unassembled WGS sequence"/>
</dbReference>
<feature type="binding site" evidence="10">
    <location>
        <position position="109"/>
    </location>
    <ligand>
        <name>NAD(+)</name>
        <dbReference type="ChEBI" id="CHEBI:57540"/>
    </ligand>
</feature>
<dbReference type="NCBIfam" id="TIGR01772">
    <property type="entry name" value="MDH_euk_gproteo"/>
    <property type="match status" value="1"/>
</dbReference>
<dbReference type="GO" id="GO:0070013">
    <property type="term" value="C:intracellular organelle lumen"/>
    <property type="evidence" value="ECO:0007669"/>
    <property type="project" value="UniProtKB-ARBA"/>
</dbReference>
<dbReference type="AlphaFoldDB" id="A0A4C2E6M4"/>
<dbReference type="InterPro" id="IPR036291">
    <property type="entry name" value="NAD(P)-bd_dom_sf"/>
</dbReference>
<evidence type="ECO:0000256" key="7">
    <source>
        <dbReference type="ARBA" id="ARBA00048313"/>
    </source>
</evidence>
<evidence type="ECO:0000259" key="14">
    <source>
        <dbReference type="Pfam" id="PF02866"/>
    </source>
</evidence>
<evidence type="ECO:0000313" key="16">
    <source>
        <dbReference type="Proteomes" id="UP000301737"/>
    </source>
</evidence>
<dbReference type="GO" id="GO:0030060">
    <property type="term" value="F:L-malate dehydrogenase (NAD+) activity"/>
    <property type="evidence" value="ECO:0007669"/>
    <property type="project" value="UniProtKB-EC"/>
</dbReference>
<name>A0A4C2E6M4_9SACH</name>
<feature type="active site" description="Proton acceptor" evidence="8">
    <location>
        <position position="202"/>
    </location>
</feature>
<evidence type="ECO:0000256" key="8">
    <source>
        <dbReference type="PIRSR" id="PIRSR000102-1"/>
    </source>
</evidence>
<feature type="binding site" evidence="9">
    <location>
        <position position="102"/>
    </location>
    <ligand>
        <name>substrate</name>
    </ligand>
</feature>
<dbReference type="InterPro" id="IPR022383">
    <property type="entry name" value="Lactate/malate_DH_C"/>
</dbReference>
<evidence type="ECO:0000256" key="3">
    <source>
        <dbReference type="ARBA" id="ARBA00012995"/>
    </source>
</evidence>
<evidence type="ECO:0000256" key="5">
    <source>
        <dbReference type="ARBA" id="ARBA00023002"/>
    </source>
</evidence>
<evidence type="ECO:0000256" key="10">
    <source>
        <dbReference type="PIRSR" id="PIRSR000102-3"/>
    </source>
</evidence>
<dbReference type="Gene3D" id="3.40.50.720">
    <property type="entry name" value="NAD(P)-binding Rossmann-like Domain"/>
    <property type="match status" value="1"/>
</dbReference>
<evidence type="ECO:0000259" key="13">
    <source>
        <dbReference type="Pfam" id="PF00056"/>
    </source>
</evidence>
<gene>
    <name evidence="15" type="ORF">ZYGM_001263</name>
</gene>
<comment type="similarity">
    <text evidence="1">Belongs to the LDH/MDH superfamily. MDH type 1 family.</text>
</comment>
<dbReference type="OrthoDB" id="4069699at2759"/>
<proteinExistence type="inferred from homology"/>
<sequence length="356" mass="37690">MPHSTNGDIKITVVGAGGGIGQSLSLLIKTQLTRELPNHRQALLALYDVNDDAVRGVAADLSHIDTAVTVVGYEKDKIGEALGGADIVLVPAGVPRKPGMAREDLLVINAKIVRGIGSSIAQYCDLNKVFILLISNPINSLVPVLVKELESKSGNIRAERRVLGITKLDSVRASAFLHDAAVEHGLKPKSNTLEDVTVVGGHSGETIVPIFSQTACCDALPRDALEALIHRVQFGGDEVVKAKNGAGSATLCMAHAAYTVATSFIPLLTGQKRSITGTFYIALRDAQGQPINNSAKRLLGMINDLSYFAVPVEITSQGVGEVDTSVVERMTKYERERLLAPCLGKLGGSIKNGLSL</sequence>
<dbReference type="InterPro" id="IPR010097">
    <property type="entry name" value="Malate_DH_type1"/>
</dbReference>
<dbReference type="FunFam" id="3.90.110.10:FF:000009">
    <property type="entry name" value="Malate dehydrogenase"/>
    <property type="match status" value="1"/>
</dbReference>
<accession>A0A4C2E6M4</accession>
<feature type="binding site" evidence="10">
    <location>
        <position position="48"/>
    </location>
    <ligand>
        <name>NAD(+)</name>
        <dbReference type="ChEBI" id="CHEBI:57540"/>
    </ligand>
</feature>
<dbReference type="InterPro" id="IPR001557">
    <property type="entry name" value="L-lactate/malate_DH"/>
</dbReference>
<feature type="domain" description="Lactate/malate dehydrogenase C-terminal" evidence="14">
    <location>
        <begin position="166"/>
        <end position="353"/>
    </location>
</feature>
<dbReference type="SUPFAM" id="SSF56327">
    <property type="entry name" value="LDH C-terminal domain-like"/>
    <property type="match status" value="1"/>
</dbReference>
<dbReference type="PANTHER" id="PTHR11540:SF16">
    <property type="entry name" value="MALATE DEHYDROGENASE, MITOCHONDRIAL"/>
    <property type="match status" value="1"/>
</dbReference>
<dbReference type="InterPro" id="IPR001236">
    <property type="entry name" value="Lactate/malate_DH_N"/>
</dbReference>
<comment type="catalytic activity">
    <reaction evidence="7 12">
        <text>(S)-malate + NAD(+) = oxaloacetate + NADH + H(+)</text>
        <dbReference type="Rhea" id="RHEA:21432"/>
        <dbReference type="ChEBI" id="CHEBI:15378"/>
        <dbReference type="ChEBI" id="CHEBI:15589"/>
        <dbReference type="ChEBI" id="CHEBI:16452"/>
        <dbReference type="ChEBI" id="CHEBI:57540"/>
        <dbReference type="ChEBI" id="CHEBI:57945"/>
        <dbReference type="EC" id="1.1.1.37"/>
    </reaction>
</comment>
<keyword evidence="16" id="KW-1185">Reference proteome</keyword>
<dbReference type="EMBL" id="BIMX01000014">
    <property type="protein sequence ID" value="GCE99927.1"/>
    <property type="molecule type" value="Genomic_DNA"/>
</dbReference>
<dbReference type="GO" id="GO:0005829">
    <property type="term" value="C:cytosol"/>
    <property type="evidence" value="ECO:0007669"/>
    <property type="project" value="TreeGrafter"/>
</dbReference>
<feature type="binding site" evidence="10">
    <location>
        <begin position="134"/>
        <end position="136"/>
    </location>
    <ligand>
        <name>NAD(+)</name>
        <dbReference type="ChEBI" id="CHEBI:57540"/>
    </ligand>
</feature>
<dbReference type="GO" id="GO:0006108">
    <property type="term" value="P:malate metabolic process"/>
    <property type="evidence" value="ECO:0007669"/>
    <property type="project" value="InterPro"/>
</dbReference>
<dbReference type="PIRSF" id="PIRSF000102">
    <property type="entry name" value="Lac_mal_DH"/>
    <property type="match status" value="1"/>
</dbReference>
<feature type="binding site" evidence="10">
    <location>
        <position position="253"/>
    </location>
    <ligand>
        <name>NAD(+)</name>
        <dbReference type="ChEBI" id="CHEBI:57540"/>
    </ligand>
</feature>
<dbReference type="Pfam" id="PF00056">
    <property type="entry name" value="Ldh_1_N"/>
    <property type="match status" value="1"/>
</dbReference>
<comment type="subunit">
    <text evidence="2">Homodimer.</text>
</comment>
<reference evidence="15 16" key="1">
    <citation type="submission" date="2019-01" db="EMBL/GenBank/DDBJ databases">
        <title>Draft Genome Sequencing of Zygosaccharomyces mellis Ca-7.</title>
        <authorList>
            <person name="Shiwa Y."/>
            <person name="Kanesaki Y."/>
            <person name="Ishige T."/>
            <person name="Mura K."/>
            <person name="Hori T."/>
            <person name="Tamura T."/>
        </authorList>
    </citation>
    <scope>NUCLEOTIDE SEQUENCE [LARGE SCALE GENOMIC DNA]</scope>
    <source>
        <strain evidence="15 16">Ca-7</strain>
    </source>
</reference>
<evidence type="ECO:0000256" key="9">
    <source>
        <dbReference type="PIRSR" id="PIRSR000102-2"/>
    </source>
</evidence>
<dbReference type="PANTHER" id="PTHR11540">
    <property type="entry name" value="MALATE AND LACTATE DEHYDROGENASE"/>
    <property type="match status" value="1"/>
</dbReference>
<evidence type="ECO:0000256" key="1">
    <source>
        <dbReference type="ARBA" id="ARBA00008824"/>
    </source>
</evidence>
<dbReference type="FunFam" id="3.40.50.720:FF:000268">
    <property type="entry name" value="Malate dehydrogenase"/>
    <property type="match status" value="1"/>
</dbReference>
<feature type="binding site" evidence="9">
    <location>
        <position position="136"/>
    </location>
    <ligand>
        <name>substrate</name>
    </ligand>
</feature>
<evidence type="ECO:0000256" key="2">
    <source>
        <dbReference type="ARBA" id="ARBA00011738"/>
    </source>
</evidence>
<comment type="caution">
    <text evidence="15">The sequence shown here is derived from an EMBL/GenBank/DDBJ whole genome shotgun (WGS) entry which is preliminary data.</text>
</comment>
<dbReference type="Pfam" id="PF02866">
    <property type="entry name" value="Ldh_1_C"/>
    <property type="match status" value="1"/>
</dbReference>
<evidence type="ECO:0000256" key="11">
    <source>
        <dbReference type="RuleBase" id="RU003369"/>
    </source>
</evidence>
<feature type="binding site" evidence="9">
    <location>
        <position position="96"/>
    </location>
    <ligand>
        <name>substrate</name>
    </ligand>
</feature>